<dbReference type="InterPro" id="IPR018244">
    <property type="entry name" value="Allrgn_V5/Tpx1_CS"/>
</dbReference>
<dbReference type="PANTHER" id="PTHR10334">
    <property type="entry name" value="CYSTEINE-RICH SECRETORY PROTEIN-RELATED"/>
    <property type="match status" value="1"/>
</dbReference>
<dbReference type="SMART" id="SM00198">
    <property type="entry name" value="SCP"/>
    <property type="match status" value="1"/>
</dbReference>
<evidence type="ECO:0000313" key="4">
    <source>
        <dbReference type="Proteomes" id="UP001338125"/>
    </source>
</evidence>
<name>A0ABR0SRG0_9HYPO</name>
<keyword evidence="1" id="KW-0732">Signal</keyword>
<gene>
    <name evidence="3" type="ORF">PT974_04994</name>
</gene>
<sequence>MKTLLLHSLSLLSLLFLPSTAVIVTVTAPPSIPSSEPSYSNLQTFTSAILNSTNVYRDQHNASSLRWNQTLASFASTYLSSPSVGDACKFEHSGGPYGENLAIGYPNATASVEAWGNEREKYNFNDPGFSHETGHFTQLVWKDTTDVGCDRKLCGTKGWYLICEYWPRGNVGGRYGEEVDRQVSGAGSSRRSSTTALVMVALACVLLQVCC</sequence>
<dbReference type="EMBL" id="JAVFKD010000010">
    <property type="protein sequence ID" value="KAK5994517.1"/>
    <property type="molecule type" value="Genomic_DNA"/>
</dbReference>
<feature type="signal peptide" evidence="1">
    <location>
        <begin position="1"/>
        <end position="21"/>
    </location>
</feature>
<dbReference type="PROSITE" id="PS01009">
    <property type="entry name" value="CRISP_1"/>
    <property type="match status" value="1"/>
</dbReference>
<dbReference type="InterPro" id="IPR014044">
    <property type="entry name" value="CAP_dom"/>
</dbReference>
<reference evidence="3 4" key="1">
    <citation type="submission" date="2024-01" db="EMBL/GenBank/DDBJ databases">
        <title>Complete genome of Cladobotryum mycophilum ATHUM6906.</title>
        <authorList>
            <person name="Christinaki A.C."/>
            <person name="Myridakis A.I."/>
            <person name="Kouvelis V.N."/>
        </authorList>
    </citation>
    <scope>NUCLEOTIDE SEQUENCE [LARGE SCALE GENOMIC DNA]</scope>
    <source>
        <strain evidence="3 4">ATHUM6906</strain>
    </source>
</reference>
<feature type="chain" id="PRO_5046072522" evidence="1">
    <location>
        <begin position="22"/>
        <end position="211"/>
    </location>
</feature>
<dbReference type="InterPro" id="IPR035940">
    <property type="entry name" value="CAP_sf"/>
</dbReference>
<dbReference type="Pfam" id="PF00188">
    <property type="entry name" value="CAP"/>
    <property type="match status" value="1"/>
</dbReference>
<comment type="caution">
    <text evidence="3">The sequence shown here is derived from an EMBL/GenBank/DDBJ whole genome shotgun (WGS) entry which is preliminary data.</text>
</comment>
<organism evidence="3 4">
    <name type="scientific">Cladobotryum mycophilum</name>
    <dbReference type="NCBI Taxonomy" id="491253"/>
    <lineage>
        <taxon>Eukaryota</taxon>
        <taxon>Fungi</taxon>
        <taxon>Dikarya</taxon>
        <taxon>Ascomycota</taxon>
        <taxon>Pezizomycotina</taxon>
        <taxon>Sordariomycetes</taxon>
        <taxon>Hypocreomycetidae</taxon>
        <taxon>Hypocreales</taxon>
        <taxon>Hypocreaceae</taxon>
        <taxon>Cladobotryum</taxon>
    </lineage>
</organism>
<evidence type="ECO:0000256" key="1">
    <source>
        <dbReference type="SAM" id="SignalP"/>
    </source>
</evidence>
<evidence type="ECO:0000259" key="2">
    <source>
        <dbReference type="SMART" id="SM00198"/>
    </source>
</evidence>
<protein>
    <submittedName>
        <fullName evidence="3">Protein PRY2</fullName>
    </submittedName>
</protein>
<feature type="domain" description="SCP" evidence="2">
    <location>
        <begin position="44"/>
        <end position="173"/>
    </location>
</feature>
<dbReference type="InterPro" id="IPR001283">
    <property type="entry name" value="CRISP-related"/>
</dbReference>
<proteinExistence type="predicted"/>
<dbReference type="SUPFAM" id="SSF55797">
    <property type="entry name" value="PR-1-like"/>
    <property type="match status" value="1"/>
</dbReference>
<dbReference type="Proteomes" id="UP001338125">
    <property type="component" value="Unassembled WGS sequence"/>
</dbReference>
<keyword evidence="4" id="KW-1185">Reference proteome</keyword>
<dbReference type="PRINTS" id="PR00837">
    <property type="entry name" value="V5TPXLIKE"/>
</dbReference>
<evidence type="ECO:0000313" key="3">
    <source>
        <dbReference type="EMBL" id="KAK5994517.1"/>
    </source>
</evidence>
<dbReference type="Gene3D" id="3.40.33.10">
    <property type="entry name" value="CAP"/>
    <property type="match status" value="1"/>
</dbReference>
<accession>A0ABR0SRG0</accession>